<feature type="signal peptide" evidence="2">
    <location>
        <begin position="1"/>
        <end position="27"/>
    </location>
</feature>
<feature type="chain" id="PRO_5008151672" evidence="2">
    <location>
        <begin position="28"/>
        <end position="78"/>
    </location>
</feature>
<evidence type="ECO:0000313" key="3">
    <source>
        <dbReference type="WBParaSite" id="SCUD_0001784101-mRNA-1"/>
    </source>
</evidence>
<name>A0A183KS02_9TREM</name>
<evidence type="ECO:0000256" key="1">
    <source>
        <dbReference type="SAM" id="Phobius"/>
    </source>
</evidence>
<evidence type="ECO:0000256" key="2">
    <source>
        <dbReference type="SAM" id="SignalP"/>
    </source>
</evidence>
<feature type="transmembrane region" description="Helical" evidence="1">
    <location>
        <begin position="43"/>
        <end position="64"/>
    </location>
</feature>
<sequence>MLEIINDPLLSLLLLTSSLLLLFPVLSHNSVDNIGELGNKSEVLVIVAEVIDIASVLSLTVTLITQSDNDDEGDDINS</sequence>
<dbReference type="AlphaFoldDB" id="A0A183KS02"/>
<keyword evidence="1" id="KW-0812">Transmembrane</keyword>
<keyword evidence="2" id="KW-0732">Signal</keyword>
<accession>A0A183KS02</accession>
<reference evidence="3" key="1">
    <citation type="submission" date="2016-06" db="UniProtKB">
        <authorList>
            <consortium name="WormBaseParasite"/>
        </authorList>
    </citation>
    <scope>IDENTIFICATION</scope>
</reference>
<protein>
    <submittedName>
        <fullName evidence="3">Secreted protein</fullName>
    </submittedName>
</protein>
<keyword evidence="1" id="KW-0472">Membrane</keyword>
<keyword evidence="1" id="KW-1133">Transmembrane helix</keyword>
<dbReference type="WBParaSite" id="SCUD_0001784101-mRNA-1">
    <property type="protein sequence ID" value="SCUD_0001784101-mRNA-1"/>
    <property type="gene ID" value="SCUD_0001784101"/>
</dbReference>
<organism evidence="3">
    <name type="scientific">Schistosoma curassoni</name>
    <dbReference type="NCBI Taxonomy" id="6186"/>
    <lineage>
        <taxon>Eukaryota</taxon>
        <taxon>Metazoa</taxon>
        <taxon>Spiralia</taxon>
        <taxon>Lophotrochozoa</taxon>
        <taxon>Platyhelminthes</taxon>
        <taxon>Trematoda</taxon>
        <taxon>Digenea</taxon>
        <taxon>Strigeidida</taxon>
        <taxon>Schistosomatoidea</taxon>
        <taxon>Schistosomatidae</taxon>
        <taxon>Schistosoma</taxon>
    </lineage>
</organism>
<proteinExistence type="predicted"/>